<gene>
    <name evidence="7" type="ORF">L1049_009054</name>
</gene>
<sequence length="123" mass="12488">MVTSRVLKLSCIVLICMVVGASPHAEAAITCGAVVNSLTPCIPYVTTGGAVPANCCSGIKSLYGAAQTTADRQSVCRCLKSAASGISYTSYNLALAAGLPAKCGINIPYKISPSTDCNSVKLV</sequence>
<comment type="similarity">
    <text evidence="1 4">Belongs to the plant LTP family.</text>
</comment>
<dbReference type="CDD" id="cd01960">
    <property type="entry name" value="nsLTP1"/>
    <property type="match status" value="1"/>
</dbReference>
<evidence type="ECO:0000256" key="5">
    <source>
        <dbReference type="SAM" id="SignalP"/>
    </source>
</evidence>
<dbReference type="InterPro" id="IPR000528">
    <property type="entry name" value="Plant_nsLTP"/>
</dbReference>
<feature type="signal peptide" evidence="5">
    <location>
        <begin position="1"/>
        <end position="27"/>
    </location>
</feature>
<protein>
    <recommendedName>
        <fullName evidence="4">Non-specific lipid-transfer protein</fullName>
    </recommendedName>
</protein>
<evidence type="ECO:0000259" key="6">
    <source>
        <dbReference type="SMART" id="SM00499"/>
    </source>
</evidence>
<feature type="domain" description="Bifunctional inhibitor/plant lipid transfer protein/seed storage helical" evidence="6">
    <location>
        <begin position="31"/>
        <end position="117"/>
    </location>
</feature>
<dbReference type="AlphaFoldDB" id="A0AAP0X4Z3"/>
<name>A0AAP0X4Z3_LIQFO</name>
<keyword evidence="4" id="KW-0446">Lipid-binding</keyword>
<dbReference type="PRINTS" id="PR00382">
    <property type="entry name" value="LIPIDTRNSFER"/>
</dbReference>
<comment type="caution">
    <text evidence="7">The sequence shown here is derived from an EMBL/GenBank/DDBJ whole genome shotgun (WGS) entry which is preliminary data.</text>
</comment>
<comment type="function">
    <text evidence="4">Plant non-specific lipid-transfer proteins transfer phospholipids as well as galactolipids across membranes. May play a role in wax or cutin deposition in the cell walls of expanding epidermal cells and certain secretory tissues.</text>
</comment>
<dbReference type="Pfam" id="PF00234">
    <property type="entry name" value="Tryp_alpha_amyl"/>
    <property type="match status" value="1"/>
</dbReference>
<evidence type="ECO:0000313" key="8">
    <source>
        <dbReference type="Proteomes" id="UP001415857"/>
    </source>
</evidence>
<organism evidence="7 8">
    <name type="scientific">Liquidambar formosana</name>
    <name type="common">Formosan gum</name>
    <dbReference type="NCBI Taxonomy" id="63359"/>
    <lineage>
        <taxon>Eukaryota</taxon>
        <taxon>Viridiplantae</taxon>
        <taxon>Streptophyta</taxon>
        <taxon>Embryophyta</taxon>
        <taxon>Tracheophyta</taxon>
        <taxon>Spermatophyta</taxon>
        <taxon>Magnoliopsida</taxon>
        <taxon>eudicotyledons</taxon>
        <taxon>Gunneridae</taxon>
        <taxon>Pentapetalae</taxon>
        <taxon>Saxifragales</taxon>
        <taxon>Altingiaceae</taxon>
        <taxon>Liquidambar</taxon>
    </lineage>
</organism>
<evidence type="ECO:0000256" key="2">
    <source>
        <dbReference type="ARBA" id="ARBA00022448"/>
    </source>
</evidence>
<evidence type="ECO:0000313" key="7">
    <source>
        <dbReference type="EMBL" id="KAK9290876.1"/>
    </source>
</evidence>
<dbReference type="GO" id="GO:0006869">
    <property type="term" value="P:lipid transport"/>
    <property type="evidence" value="ECO:0007669"/>
    <property type="project" value="InterPro"/>
</dbReference>
<dbReference type="FunFam" id="1.10.110.10:FF:000002">
    <property type="entry name" value="Non-specific lipid-transfer protein"/>
    <property type="match status" value="1"/>
</dbReference>
<evidence type="ECO:0000256" key="1">
    <source>
        <dbReference type="ARBA" id="ARBA00009748"/>
    </source>
</evidence>
<dbReference type="PANTHER" id="PTHR33076">
    <property type="entry name" value="NON-SPECIFIC LIPID-TRANSFER PROTEIN 2-RELATED"/>
    <property type="match status" value="1"/>
</dbReference>
<dbReference type="PROSITE" id="PS00597">
    <property type="entry name" value="PLANT_LTP"/>
    <property type="match status" value="1"/>
</dbReference>
<reference evidence="7 8" key="1">
    <citation type="journal article" date="2024" name="Plant J.">
        <title>Genome sequences and population genomics reveal climatic adaptation and genomic divergence between two closely related sweetgum species.</title>
        <authorList>
            <person name="Xu W.Q."/>
            <person name="Ren C.Q."/>
            <person name="Zhang X.Y."/>
            <person name="Comes H.P."/>
            <person name="Liu X.H."/>
            <person name="Li Y.G."/>
            <person name="Kettle C.J."/>
            <person name="Jalonen R."/>
            <person name="Gaisberger H."/>
            <person name="Ma Y.Z."/>
            <person name="Qiu Y.X."/>
        </authorList>
    </citation>
    <scope>NUCLEOTIDE SEQUENCE [LARGE SCALE GENOMIC DNA]</scope>
    <source>
        <strain evidence="7">Hangzhou</strain>
    </source>
</reference>
<dbReference type="Proteomes" id="UP001415857">
    <property type="component" value="Unassembled WGS sequence"/>
</dbReference>
<dbReference type="SUPFAM" id="SSF47699">
    <property type="entry name" value="Bifunctional inhibitor/lipid-transfer protein/seed storage 2S albumin"/>
    <property type="match status" value="1"/>
</dbReference>
<dbReference type="InterPro" id="IPR036312">
    <property type="entry name" value="Bifun_inhib/LTP/seed_sf"/>
</dbReference>
<dbReference type="InterPro" id="IPR016140">
    <property type="entry name" value="Bifunc_inhib/LTP/seed_store"/>
</dbReference>
<dbReference type="Gene3D" id="1.10.110.10">
    <property type="entry name" value="Plant lipid-transfer and hydrophobic proteins"/>
    <property type="match status" value="1"/>
</dbReference>
<keyword evidence="3" id="KW-1015">Disulfide bond</keyword>
<dbReference type="GO" id="GO:0008289">
    <property type="term" value="F:lipid binding"/>
    <property type="evidence" value="ECO:0007669"/>
    <property type="project" value="UniProtKB-KW"/>
</dbReference>
<feature type="chain" id="PRO_5043020750" description="Non-specific lipid-transfer protein" evidence="5">
    <location>
        <begin position="28"/>
        <end position="123"/>
    </location>
</feature>
<keyword evidence="8" id="KW-1185">Reference proteome</keyword>
<evidence type="ECO:0000256" key="3">
    <source>
        <dbReference type="ARBA" id="ARBA00023157"/>
    </source>
</evidence>
<accession>A0AAP0X4Z3</accession>
<keyword evidence="2 4" id="KW-0813">Transport</keyword>
<dbReference type="EMBL" id="JBBPBK010000002">
    <property type="protein sequence ID" value="KAK9290876.1"/>
    <property type="molecule type" value="Genomic_DNA"/>
</dbReference>
<keyword evidence="5" id="KW-0732">Signal</keyword>
<evidence type="ECO:0000256" key="4">
    <source>
        <dbReference type="RuleBase" id="RU000628"/>
    </source>
</evidence>
<proteinExistence type="inferred from homology"/>
<dbReference type="SMART" id="SM00499">
    <property type="entry name" value="AAI"/>
    <property type="match status" value="1"/>
</dbReference>